<dbReference type="SUPFAM" id="SSF51126">
    <property type="entry name" value="Pectin lyase-like"/>
    <property type="match status" value="2"/>
</dbReference>
<dbReference type="AlphaFoldDB" id="A0AAP5MAZ4"/>
<dbReference type="EMBL" id="JAALHA020000008">
    <property type="protein sequence ID" value="MDR9896463.1"/>
    <property type="molecule type" value="Genomic_DNA"/>
</dbReference>
<evidence type="ECO:0000313" key="5">
    <source>
        <dbReference type="Proteomes" id="UP000667802"/>
    </source>
</evidence>
<dbReference type="RefSeq" id="WP_208340378.1">
    <property type="nucleotide sequence ID" value="NZ_CAWQFN010000651.1"/>
</dbReference>
<sequence length="943" mass="97429">MVEGWMRLSLRLAFVIGGAIASTSQCVFAQSITLDGTLGAARSLNGPRYTIQQTDGQTVGNNLFHSFGRFNLNTGETATFQSGVNIQNIISRVTGRSRSTIDGLISAGNVNLFLINPSGIVFGQNARLNIGSTTRGSFVATTLDGLVWSNGGQFSATNPGGPSSLLTLVGDPSGFLSSLRPPQPISTNSGSNLSVLEGQSLLLLGGNLTLDGTKLSAPSGQIELASVTGAGTVGLGINGNILKLNISDNITRGDIFLVNDSQVVVSPKNARNAGDINIKGGNISINNQSTTALDASNSGQKARTGNISLDATGSIFLTGPDKQVTSVISTLGNGNSLGSGDISLTAKGDISLNDSFLNVSNFGGNAGNISLEANNSISLANNSSLVSTAFRRGNSGNITVKSLSGSVSFQNSLVSTGVGSPGAQVNPNLGNAGDISISGRSVSVTGGAEISSRAFSGLNSGSIQITGTDQVEISGRAPLIPRGNNDRASTYLYTTLATTSEKSSRGTNAGDINITTKNLRVSDGAILRAESSSNAVGGNITIIANTFELTSGGQLSTTAFSTGNAGDVNLNVKDRVIISGVDPDRSTVFNLIADDFTQNNLRQRNRDGSPRFTPEQAKADAIRRAQNRPDLNPNRSSASGIFANTSGNSTAKGGDINITTGQLQIEKAGSLTVSSPSGQAGNLTIAAKEIRLNSGNLTAETAIDSSDPGANITLQGLDLLLLQNGSRISAKANPDTGAKGGNIRIDAKNGFVVAPLLQNSDIIASASQGRGGNITISSRRIFGLTQGQATFGNRTNDVDVSSQYNSAGTVTFNTSDIDQSLGLMTFPTVVVEASRLVDTSCTTASQTKFNELTVTGRGGLPPSPYDLLTSDAIWSDNRLPNIVSLQKLSESQRLSSRRVPLETKDHIAIVPATGWVFNNKGEVTLIADSSEKVLPNTSSCPKR</sequence>
<evidence type="ECO:0000256" key="2">
    <source>
        <dbReference type="SAM" id="SignalP"/>
    </source>
</evidence>
<dbReference type="SMART" id="SM00912">
    <property type="entry name" value="Haemagg_act"/>
    <property type="match status" value="1"/>
</dbReference>
<keyword evidence="2" id="KW-0732">Signal</keyword>
<dbReference type="Gene3D" id="2.160.20.10">
    <property type="entry name" value="Single-stranded right-handed beta-helix, Pectin lyase-like"/>
    <property type="match status" value="2"/>
</dbReference>
<feature type="region of interest" description="Disordered" evidence="1">
    <location>
        <begin position="623"/>
        <end position="646"/>
    </location>
</feature>
<evidence type="ECO:0000259" key="3">
    <source>
        <dbReference type="SMART" id="SM00912"/>
    </source>
</evidence>
<keyword evidence="5" id="KW-1185">Reference proteome</keyword>
<accession>A0AAP5MAZ4</accession>
<evidence type="ECO:0000313" key="4">
    <source>
        <dbReference type="EMBL" id="MDR9896463.1"/>
    </source>
</evidence>
<dbReference type="InterPro" id="IPR011050">
    <property type="entry name" value="Pectin_lyase_fold/virulence"/>
</dbReference>
<feature type="chain" id="PRO_5042882460" evidence="2">
    <location>
        <begin position="30"/>
        <end position="943"/>
    </location>
</feature>
<dbReference type="Proteomes" id="UP000667802">
    <property type="component" value="Unassembled WGS sequence"/>
</dbReference>
<feature type="compositionally biased region" description="Polar residues" evidence="1">
    <location>
        <begin position="633"/>
        <end position="646"/>
    </location>
</feature>
<dbReference type="InterPro" id="IPR008638">
    <property type="entry name" value="FhaB/CdiA-like_TPS"/>
</dbReference>
<comment type="caution">
    <text evidence="4">The sequence shown here is derived from an EMBL/GenBank/DDBJ whole genome shotgun (WGS) entry which is preliminary data.</text>
</comment>
<reference evidence="5" key="1">
    <citation type="journal article" date="2021" name="Science">
        <title>Hunting the eagle killer: A cyanobacterial neurotoxin causes vacuolar myelinopathy.</title>
        <authorList>
            <person name="Breinlinger S."/>
            <person name="Phillips T.J."/>
            <person name="Haram B.N."/>
            <person name="Mares J."/>
            <person name="Martinez Yerena J.A."/>
            <person name="Hrouzek P."/>
            <person name="Sobotka R."/>
            <person name="Henderson W.M."/>
            <person name="Schmieder P."/>
            <person name="Williams S.M."/>
            <person name="Lauderdale J.D."/>
            <person name="Wilde H.D."/>
            <person name="Gerrin W."/>
            <person name="Kust A."/>
            <person name="Washington J.W."/>
            <person name="Wagner C."/>
            <person name="Geier B."/>
            <person name="Liebeke M."/>
            <person name="Enke H."/>
            <person name="Niedermeyer T.H.J."/>
            <person name="Wilde S.B."/>
        </authorList>
    </citation>
    <scope>NUCLEOTIDE SEQUENCE [LARGE SCALE GENOMIC DNA]</scope>
    <source>
        <strain evidence="5">Thurmond2011</strain>
    </source>
</reference>
<protein>
    <submittedName>
        <fullName evidence="4">Filamentous hemagglutinin N-terminal domain-containing protein</fullName>
    </submittedName>
</protein>
<dbReference type="NCBIfam" id="TIGR01901">
    <property type="entry name" value="adhes_NPXG"/>
    <property type="match status" value="1"/>
</dbReference>
<dbReference type="Pfam" id="PF05860">
    <property type="entry name" value="TPS"/>
    <property type="match status" value="1"/>
</dbReference>
<organism evidence="4 5">
    <name type="scientific">Aetokthonos hydrillicola Thurmond2011</name>
    <dbReference type="NCBI Taxonomy" id="2712845"/>
    <lineage>
        <taxon>Bacteria</taxon>
        <taxon>Bacillati</taxon>
        <taxon>Cyanobacteriota</taxon>
        <taxon>Cyanophyceae</taxon>
        <taxon>Nostocales</taxon>
        <taxon>Hapalosiphonaceae</taxon>
        <taxon>Aetokthonos</taxon>
    </lineage>
</organism>
<feature type="signal peptide" evidence="2">
    <location>
        <begin position="1"/>
        <end position="29"/>
    </location>
</feature>
<dbReference type="InterPro" id="IPR012334">
    <property type="entry name" value="Pectin_lyas_fold"/>
</dbReference>
<proteinExistence type="predicted"/>
<feature type="domain" description="Filamentous haemagglutinin FhaB/tRNA nuclease CdiA-like TPS" evidence="3">
    <location>
        <begin position="39"/>
        <end position="149"/>
    </location>
</feature>
<evidence type="ECO:0000256" key="1">
    <source>
        <dbReference type="SAM" id="MobiDB-lite"/>
    </source>
</evidence>
<name>A0AAP5MAZ4_9CYAN</name>
<gene>
    <name evidence="4" type="ORF">G7B40_018130</name>
</gene>